<keyword evidence="2" id="KW-1185">Reference proteome</keyword>
<protein>
    <submittedName>
        <fullName evidence="1">Leucine-rich repeat protein</fullName>
    </submittedName>
</protein>
<name>A0ABX2I0Z8_ANAHA</name>
<dbReference type="Pfam" id="PF13306">
    <property type="entry name" value="LRR_5"/>
    <property type="match status" value="1"/>
</dbReference>
<dbReference type="Gene3D" id="3.80.10.10">
    <property type="entry name" value="Ribonuclease Inhibitor"/>
    <property type="match status" value="1"/>
</dbReference>
<accession>A0ABX2I0Z8</accession>
<comment type="caution">
    <text evidence="1">The sequence shown here is derived from an EMBL/GenBank/DDBJ whole genome shotgun (WGS) entry which is preliminary data.</text>
</comment>
<gene>
    <name evidence="1" type="ORF">G5A72_07645</name>
</gene>
<dbReference type="EMBL" id="JAAITB010000014">
    <property type="protein sequence ID" value="NSJ79455.1"/>
    <property type="molecule type" value="Genomic_DNA"/>
</dbReference>
<reference evidence="1 2" key="1">
    <citation type="journal article" date="2020" name="Cell Host Microbe">
        <title>Functional and Genomic Variation between Human-Derived Isolates of Lachnospiraceae Reveals Inter- and Intra-Species Diversity.</title>
        <authorList>
            <person name="Sorbara M.T."/>
            <person name="Littmann E.R."/>
            <person name="Fontana E."/>
            <person name="Moody T.U."/>
            <person name="Kohout C.E."/>
            <person name="Gjonbalaj M."/>
            <person name="Eaton V."/>
            <person name="Seok R."/>
            <person name="Leiner I.M."/>
            <person name="Pamer E.G."/>
        </authorList>
    </citation>
    <scope>NUCLEOTIDE SEQUENCE [LARGE SCALE GENOMIC DNA]</scope>
    <source>
        <strain evidence="1 2">MSK.14.57</strain>
    </source>
</reference>
<proteinExistence type="predicted"/>
<evidence type="ECO:0000313" key="1">
    <source>
        <dbReference type="EMBL" id="NSJ79455.1"/>
    </source>
</evidence>
<dbReference type="InterPro" id="IPR032675">
    <property type="entry name" value="LRR_dom_sf"/>
</dbReference>
<sequence length="365" mass="42899">MYKIIVSFCIILHFYEDGKFLFTILDISCQSAIIRIVYTWRKAKEKTMLKIQYRDAKDGGIEVLRCFSKEDQVEIPSEIEGKRVTKIGDYAFSAHKRKEDEAKEIMIGEDFLGSEDEPMFCGEAVKEVYLPPDTVEIGKYAFYGCVNLTTLGFSDSLLRTGAGIFTGCKLQKIYYDVYEDKKSALRDVVRDTRFPLQVNIRYKEEKQSRLFYPEYYEEAVENTPARIVETHFHGTGYQYRQSFLRGEIDYRKYDDIFPVAAVQEDLDIVWEILAGRMLMPYGVSDFAWMQYEGYVKQNQCEMMNYLKEEDQMPFINLMAEKNYFSKEGIEAAIDWASRKQKTELLSILMNEQHKRFPKKKKTFEL</sequence>
<dbReference type="InterPro" id="IPR026906">
    <property type="entry name" value="LRR_5"/>
</dbReference>
<organism evidence="1 2">
    <name type="scientific">Anaerostipes hadrus</name>
    <dbReference type="NCBI Taxonomy" id="649756"/>
    <lineage>
        <taxon>Bacteria</taxon>
        <taxon>Bacillati</taxon>
        <taxon>Bacillota</taxon>
        <taxon>Clostridia</taxon>
        <taxon>Lachnospirales</taxon>
        <taxon>Lachnospiraceae</taxon>
        <taxon>Anaerostipes</taxon>
    </lineage>
</organism>
<evidence type="ECO:0000313" key="2">
    <source>
        <dbReference type="Proteomes" id="UP001644750"/>
    </source>
</evidence>
<dbReference type="Proteomes" id="UP001644750">
    <property type="component" value="Unassembled WGS sequence"/>
</dbReference>